<evidence type="ECO:0000256" key="7">
    <source>
        <dbReference type="ARBA" id="ARBA00023004"/>
    </source>
</evidence>
<dbReference type="AlphaFoldDB" id="A0A840J734"/>
<feature type="compositionally biased region" description="Basic and acidic residues" evidence="9">
    <location>
        <begin position="282"/>
        <end position="295"/>
    </location>
</feature>
<keyword evidence="7 8" id="KW-0408">Iron</keyword>
<dbReference type="InterPro" id="IPR000486">
    <property type="entry name" value="Xdiol_ring_cleave_dOase_1/2"/>
</dbReference>
<comment type="caution">
    <text evidence="11">The sequence shown here is derived from an EMBL/GenBank/DDBJ whole genome shotgun (WGS) entry which is preliminary data.</text>
</comment>
<feature type="compositionally biased region" description="Polar residues" evidence="9">
    <location>
        <begin position="366"/>
        <end position="380"/>
    </location>
</feature>
<evidence type="ECO:0000256" key="9">
    <source>
        <dbReference type="SAM" id="MobiDB-lite"/>
    </source>
</evidence>
<feature type="domain" description="VOC" evidence="10">
    <location>
        <begin position="138"/>
        <end position="251"/>
    </location>
</feature>
<comment type="cofactor">
    <cofactor evidence="1 8">
        <name>Fe(2+)</name>
        <dbReference type="ChEBI" id="CHEBI:29033"/>
    </cofactor>
</comment>
<feature type="compositionally biased region" description="Basic residues" evidence="9">
    <location>
        <begin position="296"/>
        <end position="334"/>
    </location>
</feature>
<name>A0A840J734_9PSEU</name>
<evidence type="ECO:0000313" key="12">
    <source>
        <dbReference type="Proteomes" id="UP000581769"/>
    </source>
</evidence>
<dbReference type="Proteomes" id="UP000581769">
    <property type="component" value="Unassembled WGS sequence"/>
</dbReference>
<feature type="compositionally biased region" description="Basic residues" evidence="9">
    <location>
        <begin position="341"/>
        <end position="353"/>
    </location>
</feature>
<dbReference type="PROSITE" id="PS00082">
    <property type="entry name" value="EXTRADIOL_DIOXYGENAS"/>
    <property type="match status" value="1"/>
</dbReference>
<organism evidence="11 12">
    <name type="scientific">Amycolatopsis jiangsuensis</name>
    <dbReference type="NCBI Taxonomy" id="1181879"/>
    <lineage>
        <taxon>Bacteria</taxon>
        <taxon>Bacillati</taxon>
        <taxon>Actinomycetota</taxon>
        <taxon>Actinomycetes</taxon>
        <taxon>Pseudonocardiales</taxon>
        <taxon>Pseudonocardiaceae</taxon>
        <taxon>Amycolatopsis</taxon>
    </lineage>
</organism>
<feature type="domain" description="VOC" evidence="10">
    <location>
        <begin position="5"/>
        <end position="122"/>
    </location>
</feature>
<evidence type="ECO:0000256" key="2">
    <source>
        <dbReference type="ARBA" id="ARBA00008784"/>
    </source>
</evidence>
<evidence type="ECO:0000256" key="8">
    <source>
        <dbReference type="RuleBase" id="RU000683"/>
    </source>
</evidence>
<evidence type="ECO:0000256" key="1">
    <source>
        <dbReference type="ARBA" id="ARBA00001954"/>
    </source>
</evidence>
<keyword evidence="4 8" id="KW-0058">Aromatic hydrocarbons catabolism</keyword>
<dbReference type="Gene3D" id="3.10.180.10">
    <property type="entry name" value="2,3-Dihydroxybiphenyl 1,2-Dioxygenase, domain 1"/>
    <property type="match status" value="2"/>
</dbReference>
<proteinExistence type="inferred from homology"/>
<comment type="similarity">
    <text evidence="2 8">Belongs to the extradiol ring-cleavage dioxygenase family.</text>
</comment>
<evidence type="ECO:0000256" key="3">
    <source>
        <dbReference type="ARBA" id="ARBA00022723"/>
    </source>
</evidence>
<dbReference type="GO" id="GO:0051213">
    <property type="term" value="F:dioxygenase activity"/>
    <property type="evidence" value="ECO:0007669"/>
    <property type="project" value="UniProtKB-KW"/>
</dbReference>
<protein>
    <submittedName>
        <fullName evidence="11">2,3-dihydroxybiphenyl 1,2-dioxygenase</fullName>
    </submittedName>
</protein>
<dbReference type="InterPro" id="IPR029068">
    <property type="entry name" value="Glyas_Bleomycin-R_OHBP_Dase"/>
</dbReference>
<feature type="region of interest" description="Disordered" evidence="9">
    <location>
        <begin position="264"/>
        <end position="384"/>
    </location>
</feature>
<dbReference type="Pfam" id="PF00903">
    <property type="entry name" value="Glyoxalase"/>
    <property type="match status" value="2"/>
</dbReference>
<evidence type="ECO:0000256" key="5">
    <source>
        <dbReference type="ARBA" id="ARBA00022964"/>
    </source>
</evidence>
<dbReference type="InterPro" id="IPR004360">
    <property type="entry name" value="Glyas_Fos-R_dOase_dom"/>
</dbReference>
<keyword evidence="6 8" id="KW-0560">Oxidoreductase</keyword>
<sequence length="419" mass="46319">MGIRKLGYVGLNVTDVGAWTELLGRTLGIGVTRVSSAAGEVVLAELDEFKYRVALYSSTVDAPREVGWIVDSPRELDRLTGRLTEAGFTVAEATPDERELRGATRLRWFTDPVGYRVELAVGQAKAGTGVARPSGTTGLGHLVLASPKLAELRELYESVLEFELTDYRAPGLFFFRCNAAHHSIALANAETPSIHHLEFEHGSIDDVGRAYDRAKADGAPISISLGRHMNDKAISFYLRNPSGFHLEIGCGGIEVGPDWIPHDFGVSDGATTTPKPTRSPRRNRDQLRPAPERLPRHGHRRGERNRRRRRDPARGTRRARGGVRHRRSRRGAYGRADRRRAAGHRPQRNRRAGRPASTVCAPARTNPPTSVPNTDSWGSRRSSRWKVRPAASPATACARATFARRWSRTSWPTKPQCTG</sequence>
<reference evidence="11 12" key="1">
    <citation type="submission" date="2020-08" db="EMBL/GenBank/DDBJ databases">
        <title>Sequencing the genomes of 1000 actinobacteria strains.</title>
        <authorList>
            <person name="Klenk H.-P."/>
        </authorList>
    </citation>
    <scope>NUCLEOTIDE SEQUENCE [LARGE SCALE GENOMIC DNA]</scope>
    <source>
        <strain evidence="11 12">DSM 45859</strain>
    </source>
</reference>
<dbReference type="GO" id="GO:0008198">
    <property type="term" value="F:ferrous iron binding"/>
    <property type="evidence" value="ECO:0007669"/>
    <property type="project" value="InterPro"/>
</dbReference>
<dbReference type="PROSITE" id="PS51819">
    <property type="entry name" value="VOC"/>
    <property type="match status" value="2"/>
</dbReference>
<accession>A0A840J734</accession>
<evidence type="ECO:0000259" key="10">
    <source>
        <dbReference type="PROSITE" id="PS51819"/>
    </source>
</evidence>
<evidence type="ECO:0000256" key="6">
    <source>
        <dbReference type="ARBA" id="ARBA00023002"/>
    </source>
</evidence>
<keyword evidence="3" id="KW-0479">Metal-binding</keyword>
<keyword evidence="5 8" id="KW-0223">Dioxygenase</keyword>
<dbReference type="InterPro" id="IPR037523">
    <property type="entry name" value="VOC_core"/>
</dbReference>
<evidence type="ECO:0000313" key="11">
    <source>
        <dbReference type="EMBL" id="MBB4689187.1"/>
    </source>
</evidence>
<dbReference type="SUPFAM" id="SSF54593">
    <property type="entry name" value="Glyoxalase/Bleomycin resistance protein/Dihydroxybiphenyl dioxygenase"/>
    <property type="match status" value="2"/>
</dbReference>
<gene>
    <name evidence="11" type="ORF">BJY18_006672</name>
</gene>
<keyword evidence="12" id="KW-1185">Reference proteome</keyword>
<evidence type="ECO:0000256" key="4">
    <source>
        <dbReference type="ARBA" id="ARBA00022797"/>
    </source>
</evidence>
<dbReference type="EMBL" id="JACHMG010000001">
    <property type="protein sequence ID" value="MBB4689187.1"/>
    <property type="molecule type" value="Genomic_DNA"/>
</dbReference>